<accession>A0AAV5LMS1</accession>
<evidence type="ECO:0000256" key="1">
    <source>
        <dbReference type="ARBA" id="ARBA00004141"/>
    </source>
</evidence>
<dbReference type="GO" id="GO:0008374">
    <property type="term" value="F:O-acyltransferase activity"/>
    <property type="evidence" value="ECO:0007669"/>
    <property type="project" value="InterPro"/>
</dbReference>
<name>A0AAV5LMS1_9ROSI</name>
<evidence type="ECO:0000256" key="8">
    <source>
        <dbReference type="ARBA" id="ARBA00023136"/>
    </source>
</evidence>
<evidence type="ECO:0000256" key="10">
    <source>
        <dbReference type="SAM" id="Phobius"/>
    </source>
</evidence>
<dbReference type="PIRSF" id="PIRSF037006">
    <property type="entry name" value="Wax_synthase"/>
    <property type="match status" value="1"/>
</dbReference>
<dbReference type="GO" id="GO:0006629">
    <property type="term" value="P:lipid metabolic process"/>
    <property type="evidence" value="ECO:0007669"/>
    <property type="project" value="UniProtKB-KW"/>
</dbReference>
<keyword evidence="4" id="KW-0808">Transferase</keyword>
<keyword evidence="5 10" id="KW-0812">Transmembrane</keyword>
<comment type="pathway">
    <text evidence="2">Secondary metabolite biosynthesis.</text>
</comment>
<dbReference type="AlphaFoldDB" id="A0AAV5LMS1"/>
<keyword evidence="13" id="KW-1185">Reference proteome</keyword>
<feature type="transmembrane region" description="Helical" evidence="10">
    <location>
        <begin position="12"/>
        <end position="29"/>
    </location>
</feature>
<evidence type="ECO:0000256" key="9">
    <source>
        <dbReference type="ARBA" id="ARBA00023315"/>
    </source>
</evidence>
<dbReference type="PANTHER" id="PTHR31595:SF57">
    <property type="entry name" value="OS04G0481900 PROTEIN"/>
    <property type="match status" value="1"/>
</dbReference>
<dbReference type="InterPro" id="IPR017088">
    <property type="entry name" value="Wax_synthase_Magnoliopsida"/>
</dbReference>
<dbReference type="GO" id="GO:0016020">
    <property type="term" value="C:membrane"/>
    <property type="evidence" value="ECO:0007669"/>
    <property type="project" value="UniProtKB-SubCell"/>
</dbReference>
<feature type="transmembrane region" description="Helical" evidence="10">
    <location>
        <begin position="288"/>
        <end position="310"/>
    </location>
</feature>
<dbReference type="InterPro" id="IPR032805">
    <property type="entry name" value="Wax_synthase_dom"/>
</dbReference>
<evidence type="ECO:0000256" key="2">
    <source>
        <dbReference type="ARBA" id="ARBA00005179"/>
    </source>
</evidence>
<evidence type="ECO:0000259" key="11">
    <source>
        <dbReference type="Pfam" id="PF13813"/>
    </source>
</evidence>
<feature type="transmembrane region" description="Helical" evidence="10">
    <location>
        <begin position="231"/>
        <end position="253"/>
    </location>
</feature>
<evidence type="ECO:0000313" key="12">
    <source>
        <dbReference type="EMBL" id="GKV38719.1"/>
    </source>
</evidence>
<evidence type="ECO:0000256" key="3">
    <source>
        <dbReference type="ARBA" id="ARBA00007282"/>
    </source>
</evidence>
<evidence type="ECO:0000256" key="4">
    <source>
        <dbReference type="ARBA" id="ARBA00022679"/>
    </source>
</evidence>
<keyword evidence="7" id="KW-0443">Lipid metabolism</keyword>
<keyword evidence="8 10" id="KW-0472">Membrane</keyword>
<feature type="transmembrane region" description="Helical" evidence="10">
    <location>
        <begin position="36"/>
        <end position="53"/>
    </location>
</feature>
<gene>
    <name evidence="12" type="ORF">SLEP1_g46601</name>
</gene>
<protein>
    <recommendedName>
        <fullName evidence="11">Wax synthase domain-containing protein</fullName>
    </recommendedName>
</protein>
<keyword evidence="9" id="KW-0012">Acyltransferase</keyword>
<keyword evidence="6 10" id="KW-1133">Transmembrane helix</keyword>
<dbReference type="InterPro" id="IPR044851">
    <property type="entry name" value="Wax_synthase"/>
</dbReference>
<comment type="caution">
    <text evidence="12">The sequence shown here is derived from an EMBL/GenBank/DDBJ whole genome shotgun (WGS) entry which is preliminary data.</text>
</comment>
<sequence length="341" mass="38787">MEGEMKNLVKVWISILASLCYCHFIASKIPKGNLRLLSLLPIIFLFTIIPLFLSYVLPIGITFLFISWLCNFKLLLFAFGRGPLYSDPPKSLLHFILTASLPIKISQHQDYPYAKTPKLPLNWPTKVLISAILVSLHDHKDLVSTKILVLVYSCLTYFLIDIVFGVSNAIVRAMLGLELVAPSNEPYLSTSLQDFWSRRWDLMVSDILRDTIYNPIRWYCGKVLGADWAPLPAVLVAFLVSGLMHELLFFYIARVSPSWEMTSYFVLHGVCVVVEFCVKRTSVGKWRLHWTVAAPLTVGFVLATAMWLFFPPLVRNGVTVRAIEECKALLDFVKNLSHKIF</sequence>
<feature type="domain" description="Wax synthase" evidence="11">
    <location>
        <begin position="184"/>
        <end position="265"/>
    </location>
</feature>
<comment type="similarity">
    <text evidence="3">Belongs to the wax synthase family.</text>
</comment>
<feature type="transmembrane region" description="Helical" evidence="10">
    <location>
        <begin position="147"/>
        <end position="171"/>
    </location>
</feature>
<evidence type="ECO:0000256" key="6">
    <source>
        <dbReference type="ARBA" id="ARBA00022989"/>
    </source>
</evidence>
<evidence type="ECO:0000313" key="13">
    <source>
        <dbReference type="Proteomes" id="UP001054252"/>
    </source>
</evidence>
<reference evidence="12 13" key="1">
    <citation type="journal article" date="2021" name="Commun. Biol.">
        <title>The genome of Shorea leprosula (Dipterocarpaceae) highlights the ecological relevance of drought in aseasonal tropical rainforests.</title>
        <authorList>
            <person name="Ng K.K.S."/>
            <person name="Kobayashi M.J."/>
            <person name="Fawcett J.A."/>
            <person name="Hatakeyama M."/>
            <person name="Paape T."/>
            <person name="Ng C.H."/>
            <person name="Ang C.C."/>
            <person name="Tnah L.H."/>
            <person name="Lee C.T."/>
            <person name="Nishiyama T."/>
            <person name="Sese J."/>
            <person name="O'Brien M.J."/>
            <person name="Copetti D."/>
            <person name="Mohd Noor M.I."/>
            <person name="Ong R.C."/>
            <person name="Putra M."/>
            <person name="Sireger I.Z."/>
            <person name="Indrioko S."/>
            <person name="Kosugi Y."/>
            <person name="Izuno A."/>
            <person name="Isagi Y."/>
            <person name="Lee S.L."/>
            <person name="Shimizu K.K."/>
        </authorList>
    </citation>
    <scope>NUCLEOTIDE SEQUENCE [LARGE SCALE GENOMIC DNA]</scope>
    <source>
        <strain evidence="12">214</strain>
    </source>
</reference>
<dbReference type="Pfam" id="PF13813">
    <property type="entry name" value="MBOAT_2"/>
    <property type="match status" value="1"/>
</dbReference>
<organism evidence="12 13">
    <name type="scientific">Rubroshorea leprosula</name>
    <dbReference type="NCBI Taxonomy" id="152421"/>
    <lineage>
        <taxon>Eukaryota</taxon>
        <taxon>Viridiplantae</taxon>
        <taxon>Streptophyta</taxon>
        <taxon>Embryophyta</taxon>
        <taxon>Tracheophyta</taxon>
        <taxon>Spermatophyta</taxon>
        <taxon>Magnoliopsida</taxon>
        <taxon>eudicotyledons</taxon>
        <taxon>Gunneridae</taxon>
        <taxon>Pentapetalae</taxon>
        <taxon>rosids</taxon>
        <taxon>malvids</taxon>
        <taxon>Malvales</taxon>
        <taxon>Dipterocarpaceae</taxon>
        <taxon>Rubroshorea</taxon>
    </lineage>
</organism>
<comment type="subcellular location">
    <subcellularLocation>
        <location evidence="1">Membrane</location>
        <topology evidence="1">Multi-pass membrane protein</topology>
    </subcellularLocation>
</comment>
<dbReference type="EMBL" id="BPVZ01000130">
    <property type="protein sequence ID" value="GKV38719.1"/>
    <property type="molecule type" value="Genomic_DNA"/>
</dbReference>
<dbReference type="PANTHER" id="PTHR31595">
    <property type="entry name" value="LONG-CHAIN-ALCOHOL O-FATTY-ACYLTRANSFERASE 3-RELATED"/>
    <property type="match status" value="1"/>
</dbReference>
<evidence type="ECO:0000256" key="5">
    <source>
        <dbReference type="ARBA" id="ARBA00022692"/>
    </source>
</evidence>
<proteinExistence type="inferred from homology"/>
<evidence type="ECO:0000256" key="7">
    <source>
        <dbReference type="ARBA" id="ARBA00023098"/>
    </source>
</evidence>
<dbReference type="Proteomes" id="UP001054252">
    <property type="component" value="Unassembled WGS sequence"/>
</dbReference>